<gene>
    <name evidence="5" type="ordered locus">Sulba_0746</name>
</gene>
<dbReference type="GO" id="GO:0016020">
    <property type="term" value="C:membrane"/>
    <property type="evidence" value="ECO:0007669"/>
    <property type="project" value="UniProtKB-SubCell"/>
</dbReference>
<keyword evidence="5" id="KW-0645">Protease</keyword>
<dbReference type="SUPFAM" id="SSF117892">
    <property type="entry name" value="Band 7/SPFH domain"/>
    <property type="match status" value="1"/>
</dbReference>
<evidence type="ECO:0000256" key="1">
    <source>
        <dbReference type="ARBA" id="ARBA00004167"/>
    </source>
</evidence>
<dbReference type="CDD" id="cd03401">
    <property type="entry name" value="SPFH_prohibitin"/>
    <property type="match status" value="1"/>
</dbReference>
<comment type="subcellular location">
    <subcellularLocation>
        <location evidence="1">Membrane</location>
        <topology evidence="1">Single-pass membrane protein</topology>
    </subcellularLocation>
</comment>
<dbReference type="HOGENOM" id="CLU_047969_4_2_7"/>
<feature type="transmembrane region" description="Helical" evidence="3">
    <location>
        <begin position="26"/>
        <end position="48"/>
    </location>
</feature>
<name>I3XVS7_SULBS</name>
<keyword evidence="3" id="KW-1133">Transmembrane helix</keyword>
<dbReference type="STRING" id="760154.Sulba_0746"/>
<reference evidence="5 6" key="1">
    <citation type="submission" date="2012-06" db="EMBL/GenBank/DDBJ databases">
        <title>Complete sequence of Sulfurospirillum barnesii SES-3.</title>
        <authorList>
            <consortium name="US DOE Joint Genome Institute"/>
            <person name="Lucas S."/>
            <person name="Han J."/>
            <person name="Lapidus A."/>
            <person name="Cheng J.-F."/>
            <person name="Goodwin L."/>
            <person name="Pitluck S."/>
            <person name="Peters L."/>
            <person name="Ovchinnikova G."/>
            <person name="Lu M."/>
            <person name="Detter J.C."/>
            <person name="Han C."/>
            <person name="Tapia R."/>
            <person name="Land M."/>
            <person name="Hauser L."/>
            <person name="Kyrpides N."/>
            <person name="Ivanova N."/>
            <person name="Pagani I."/>
            <person name="Stolz J."/>
            <person name="Arkin A."/>
            <person name="Dehal P."/>
            <person name="Oremland R."/>
            <person name="Saltikov C."/>
            <person name="Basu P."/>
            <person name="Hollibaugh J."/>
            <person name="Newman D."/>
            <person name="Stolyar S."/>
            <person name="Hazen T."/>
            <person name="Woyke T."/>
        </authorList>
    </citation>
    <scope>NUCLEOTIDE SEQUENCE [LARGE SCALE GENOMIC DNA]</scope>
    <source>
        <strain evidence="6">ATCC 700032 / DSM 10660 / SES-3</strain>
    </source>
</reference>
<feature type="domain" description="Band 7" evidence="4">
    <location>
        <begin position="45"/>
        <end position="208"/>
    </location>
</feature>
<keyword evidence="2 3" id="KW-0472">Membrane</keyword>
<dbReference type="PATRIC" id="fig|760154.4.peg.744"/>
<dbReference type="Pfam" id="PF01145">
    <property type="entry name" value="Band_7"/>
    <property type="match status" value="1"/>
</dbReference>
<evidence type="ECO:0000256" key="2">
    <source>
        <dbReference type="ARBA" id="ARBA00023136"/>
    </source>
</evidence>
<keyword evidence="5" id="KW-0378">Hydrolase</keyword>
<evidence type="ECO:0000313" key="5">
    <source>
        <dbReference type="EMBL" id="AFL68051.1"/>
    </source>
</evidence>
<dbReference type="PANTHER" id="PTHR23222:SF1">
    <property type="entry name" value="PROHIBITIN-2"/>
    <property type="match status" value="1"/>
</dbReference>
<keyword evidence="6" id="KW-1185">Reference proteome</keyword>
<organism evidence="5 6">
    <name type="scientific">Sulfurospirillum barnesii (strain ATCC 700032 / DSM 10660 / SES-3)</name>
    <dbReference type="NCBI Taxonomy" id="760154"/>
    <lineage>
        <taxon>Bacteria</taxon>
        <taxon>Pseudomonadati</taxon>
        <taxon>Campylobacterota</taxon>
        <taxon>Epsilonproteobacteria</taxon>
        <taxon>Campylobacterales</taxon>
        <taxon>Sulfurospirillaceae</taxon>
        <taxon>Sulfurospirillum</taxon>
    </lineage>
</organism>
<dbReference type="GO" id="GO:0008233">
    <property type="term" value="F:peptidase activity"/>
    <property type="evidence" value="ECO:0007669"/>
    <property type="project" value="UniProtKB-KW"/>
</dbReference>
<dbReference type="KEGG" id="sba:Sulba_0746"/>
<dbReference type="OrthoDB" id="9792660at2"/>
<dbReference type="InterPro" id="IPR036013">
    <property type="entry name" value="Band_7/SPFH_dom_sf"/>
</dbReference>
<dbReference type="SMART" id="SM00244">
    <property type="entry name" value="PHB"/>
    <property type="match status" value="1"/>
</dbReference>
<evidence type="ECO:0000256" key="3">
    <source>
        <dbReference type="SAM" id="Phobius"/>
    </source>
</evidence>
<accession>I3XVS7</accession>
<evidence type="ECO:0000259" key="4">
    <source>
        <dbReference type="SMART" id="SM00244"/>
    </source>
</evidence>
<keyword evidence="3" id="KW-0812">Transmembrane</keyword>
<dbReference type="GO" id="GO:0007005">
    <property type="term" value="P:mitochondrion organization"/>
    <property type="evidence" value="ECO:0007669"/>
    <property type="project" value="TreeGrafter"/>
</dbReference>
<dbReference type="Proteomes" id="UP000006176">
    <property type="component" value="Chromosome"/>
</dbReference>
<dbReference type="Gene3D" id="3.30.479.30">
    <property type="entry name" value="Band 7 domain"/>
    <property type="match status" value="1"/>
</dbReference>
<dbReference type="EMBL" id="CP003333">
    <property type="protein sequence ID" value="AFL68051.1"/>
    <property type="molecule type" value="Genomic_DNA"/>
</dbReference>
<dbReference type="eggNOG" id="COG0330">
    <property type="taxonomic scope" value="Bacteria"/>
</dbReference>
<proteinExistence type="predicted"/>
<protein>
    <submittedName>
        <fullName evidence="5">Membrane protease subunit, stomatin/prohibitin</fullName>
    </submittedName>
</protein>
<dbReference type="PANTHER" id="PTHR23222">
    <property type="entry name" value="PROHIBITIN"/>
    <property type="match status" value="1"/>
</dbReference>
<dbReference type="AlphaFoldDB" id="I3XVS7"/>
<dbReference type="RefSeq" id="WP_014768931.1">
    <property type="nucleotide sequence ID" value="NC_018002.1"/>
</dbReference>
<dbReference type="InterPro" id="IPR001107">
    <property type="entry name" value="Band_7"/>
</dbReference>
<evidence type="ECO:0000313" key="6">
    <source>
        <dbReference type="Proteomes" id="UP000006176"/>
    </source>
</evidence>
<sequence length="289" mass="33092">MNEETHVLQPKKIGGRIKKYLKEQKPYFVILLFIIASLFVFYFEMMFISIKPGEQGVLWRRFGGGTVVEKTYDEGLHIIWPFDKMYIYSIRKQKISDTIRVLTVNGLTIEIEYAVIYFPNYSLLPMLHQRVGPDYPSTIIFPEVRSVIRTVIGQNRPEDIYTAQKLIQARISALSKTRLESRFIDLDYVPIERISLPVKISDAIESKLAQQQLSEEYEFRLDVAGKEAERKKVEAVGISSYNTIIEKSIDQKILDWQGIVATRELATSNNAKVVVIGAGEKGLPLILGQ</sequence>
<dbReference type="GO" id="GO:0006508">
    <property type="term" value="P:proteolysis"/>
    <property type="evidence" value="ECO:0007669"/>
    <property type="project" value="UniProtKB-KW"/>
</dbReference>
<dbReference type="InterPro" id="IPR000163">
    <property type="entry name" value="Prohibitin"/>
</dbReference>